<dbReference type="EMBL" id="JAQQBS010000157">
    <property type="protein sequence ID" value="KAK0169543.1"/>
    <property type="molecule type" value="Genomic_DNA"/>
</dbReference>
<name>A0AA39FHE1_9HYME</name>
<dbReference type="AlphaFoldDB" id="A0AA39FHE1"/>
<keyword evidence="3" id="KW-1185">Reference proteome</keyword>
<evidence type="ECO:0000313" key="2">
    <source>
        <dbReference type="EMBL" id="KAK0169543.1"/>
    </source>
</evidence>
<protein>
    <submittedName>
        <fullName evidence="2">Uncharacterized protein</fullName>
    </submittedName>
</protein>
<accession>A0AA39FHE1</accession>
<dbReference type="Proteomes" id="UP001168990">
    <property type="component" value="Unassembled WGS sequence"/>
</dbReference>
<evidence type="ECO:0000256" key="1">
    <source>
        <dbReference type="SAM" id="MobiDB-lite"/>
    </source>
</evidence>
<reference evidence="2" key="1">
    <citation type="journal article" date="2023" name="bioRxiv">
        <title>Scaffold-level genome assemblies of two parasitoid biocontrol wasps reveal the parthenogenesis mechanism and an associated novel virus.</title>
        <authorList>
            <person name="Inwood S."/>
            <person name="Skelly J."/>
            <person name="Guhlin J."/>
            <person name="Harrop T."/>
            <person name="Goldson S."/>
            <person name="Dearden P."/>
        </authorList>
    </citation>
    <scope>NUCLEOTIDE SEQUENCE</scope>
    <source>
        <strain evidence="2">Irish</strain>
        <tissue evidence="2">Whole body</tissue>
    </source>
</reference>
<reference evidence="2" key="2">
    <citation type="submission" date="2023-03" db="EMBL/GenBank/DDBJ databases">
        <authorList>
            <person name="Inwood S.N."/>
            <person name="Skelly J.G."/>
            <person name="Guhlin J."/>
            <person name="Harrop T.W.R."/>
            <person name="Goldson S.G."/>
            <person name="Dearden P.K."/>
        </authorList>
    </citation>
    <scope>NUCLEOTIDE SEQUENCE</scope>
    <source>
        <strain evidence="2">Irish</strain>
        <tissue evidence="2">Whole body</tissue>
    </source>
</reference>
<sequence length="126" mass="13742">RELQQQGDPDPSILPKDNVLSKAESDDKKSQYLDKDLTPIIFDSTSGIATKIMHAGNTKSHSLYLHLGIINCELGQYAVCSAITEKQDTVTIQGLLLRFIQAGTNHPKQVSSKDLLLIKGGDYGTS</sequence>
<evidence type="ECO:0000313" key="3">
    <source>
        <dbReference type="Proteomes" id="UP001168990"/>
    </source>
</evidence>
<organism evidence="2 3">
    <name type="scientific">Microctonus aethiopoides</name>
    <dbReference type="NCBI Taxonomy" id="144406"/>
    <lineage>
        <taxon>Eukaryota</taxon>
        <taxon>Metazoa</taxon>
        <taxon>Ecdysozoa</taxon>
        <taxon>Arthropoda</taxon>
        <taxon>Hexapoda</taxon>
        <taxon>Insecta</taxon>
        <taxon>Pterygota</taxon>
        <taxon>Neoptera</taxon>
        <taxon>Endopterygota</taxon>
        <taxon>Hymenoptera</taxon>
        <taxon>Apocrita</taxon>
        <taxon>Ichneumonoidea</taxon>
        <taxon>Braconidae</taxon>
        <taxon>Euphorinae</taxon>
        <taxon>Microctonus</taxon>
    </lineage>
</organism>
<gene>
    <name evidence="2" type="ORF">PV328_011905</name>
</gene>
<feature type="non-terminal residue" evidence="2">
    <location>
        <position position="1"/>
    </location>
</feature>
<comment type="caution">
    <text evidence="2">The sequence shown here is derived from an EMBL/GenBank/DDBJ whole genome shotgun (WGS) entry which is preliminary data.</text>
</comment>
<feature type="region of interest" description="Disordered" evidence="1">
    <location>
        <begin position="1"/>
        <end position="30"/>
    </location>
</feature>
<proteinExistence type="predicted"/>